<organism evidence="13 14">
    <name type="scientific">Tetradesmus obliquus</name>
    <name type="common">Green alga</name>
    <name type="synonym">Acutodesmus obliquus</name>
    <dbReference type="NCBI Taxonomy" id="3088"/>
    <lineage>
        <taxon>Eukaryota</taxon>
        <taxon>Viridiplantae</taxon>
        <taxon>Chlorophyta</taxon>
        <taxon>core chlorophytes</taxon>
        <taxon>Chlorophyceae</taxon>
        <taxon>CS clade</taxon>
        <taxon>Sphaeropleales</taxon>
        <taxon>Scenedesmaceae</taxon>
        <taxon>Tetradesmus</taxon>
    </lineage>
</organism>
<dbReference type="Pfam" id="PF12799">
    <property type="entry name" value="LRR_4"/>
    <property type="match status" value="1"/>
</dbReference>
<dbReference type="InterPro" id="IPR001611">
    <property type="entry name" value="Leu-rich_rpt"/>
</dbReference>
<dbReference type="GO" id="GO:0005874">
    <property type="term" value="C:microtubule"/>
    <property type="evidence" value="ECO:0007669"/>
    <property type="project" value="UniProtKB-KW"/>
</dbReference>
<evidence type="ECO:0000256" key="5">
    <source>
        <dbReference type="ARBA" id="ARBA00022737"/>
    </source>
</evidence>
<dbReference type="EMBL" id="FNXT01000930">
    <property type="protein sequence ID" value="SZX69462.1"/>
    <property type="molecule type" value="Genomic_DNA"/>
</dbReference>
<evidence type="ECO:0000256" key="7">
    <source>
        <dbReference type="ARBA" id="ARBA00023175"/>
    </source>
</evidence>
<keyword evidence="3" id="KW-0433">Leucine-rich repeat</keyword>
<accession>A0A383VXB3</accession>
<reference evidence="13 14" key="1">
    <citation type="submission" date="2016-10" db="EMBL/GenBank/DDBJ databases">
        <authorList>
            <person name="Cai Z."/>
        </authorList>
    </citation>
    <scope>NUCLEOTIDE SEQUENCE [LARGE SCALE GENOMIC DNA]</scope>
</reference>
<evidence type="ECO:0000256" key="2">
    <source>
        <dbReference type="ARBA" id="ARBA00022490"/>
    </source>
</evidence>
<dbReference type="Proteomes" id="UP000256970">
    <property type="component" value="Unassembled WGS sequence"/>
</dbReference>
<keyword evidence="5" id="KW-0677">Repeat</keyword>
<evidence type="ECO:0000313" key="13">
    <source>
        <dbReference type="EMBL" id="SZX69462.1"/>
    </source>
</evidence>
<dbReference type="GO" id="GO:0030286">
    <property type="term" value="C:dynein complex"/>
    <property type="evidence" value="ECO:0007669"/>
    <property type="project" value="UniProtKB-KW"/>
</dbReference>
<keyword evidence="6" id="KW-0243">Dynein</keyword>
<dbReference type="InterPro" id="IPR025875">
    <property type="entry name" value="Leu-rich_rpt_4"/>
</dbReference>
<protein>
    <recommendedName>
        <fullName evidence="11">Dynein axonemal light chain 1</fullName>
    </recommendedName>
</protein>
<dbReference type="FunFam" id="3.80.10.10:FF:000049">
    <property type="entry name" value="Dynein light chain 1"/>
    <property type="match status" value="1"/>
</dbReference>
<dbReference type="PANTHER" id="PTHR15454:SF73">
    <property type="entry name" value="DYNEIN AXONEMAL LIGHT CHAIN 1"/>
    <property type="match status" value="1"/>
</dbReference>
<keyword evidence="7" id="KW-0505">Motor protein</keyword>
<feature type="transmembrane region" description="Helical" evidence="12">
    <location>
        <begin position="182"/>
        <end position="203"/>
    </location>
</feature>
<evidence type="ECO:0000256" key="10">
    <source>
        <dbReference type="ARBA" id="ARBA00049659"/>
    </source>
</evidence>
<evidence type="ECO:0000256" key="1">
    <source>
        <dbReference type="ARBA" id="ARBA00004430"/>
    </source>
</evidence>
<dbReference type="SUPFAM" id="SSF52058">
    <property type="entry name" value="L domain-like"/>
    <property type="match status" value="1"/>
</dbReference>
<evidence type="ECO:0000256" key="3">
    <source>
        <dbReference type="ARBA" id="ARBA00022614"/>
    </source>
</evidence>
<dbReference type="STRING" id="3088.A0A383VXB3"/>
<evidence type="ECO:0000256" key="11">
    <source>
        <dbReference type="ARBA" id="ARBA00049760"/>
    </source>
</evidence>
<evidence type="ECO:0000256" key="12">
    <source>
        <dbReference type="SAM" id="Phobius"/>
    </source>
</evidence>
<keyword evidence="8" id="KW-0206">Cytoskeleton</keyword>
<dbReference type="InterPro" id="IPR032675">
    <property type="entry name" value="LRR_dom_sf"/>
</dbReference>
<dbReference type="Gene3D" id="3.80.10.10">
    <property type="entry name" value="Ribonuclease Inhibitor"/>
    <property type="match status" value="1"/>
</dbReference>
<keyword evidence="14" id="KW-1185">Reference proteome</keyword>
<sequence>MAKATTIKDALKKLEETRGVNAAEIEKVELYGQCPPIEKMDATLSTLKACKHLSLSTNNIEKISSLSGMDNLRILSMGRNLLKKIENVEVVADTLEELWLSYNQIEKLGGVERLGQLRVLFLSNNKIRDWSEVERLAALERLEDLLLVGNPLYNDYRDNNAIAEYRVEVLKRLSNLKKLDGVPVMLTSALLLLLLLLLLCQALKRLSNCKKLKCAPGDAHFLCCCCCRC</sequence>
<dbReference type="SMART" id="SM00365">
    <property type="entry name" value="LRR_SD22"/>
    <property type="match status" value="4"/>
</dbReference>
<keyword evidence="12" id="KW-1133">Transmembrane helix</keyword>
<proteinExistence type="inferred from homology"/>
<evidence type="ECO:0000256" key="6">
    <source>
        <dbReference type="ARBA" id="ARBA00023017"/>
    </source>
</evidence>
<keyword evidence="12" id="KW-0812">Transmembrane</keyword>
<comment type="similarity">
    <text evidence="10">Belongs to the dynein light chain LC1-type family.</text>
</comment>
<dbReference type="GO" id="GO:0005930">
    <property type="term" value="C:axoneme"/>
    <property type="evidence" value="ECO:0007669"/>
    <property type="project" value="UniProtKB-SubCell"/>
</dbReference>
<comment type="subcellular location">
    <subcellularLocation>
        <location evidence="1">Cytoplasm</location>
        <location evidence="1">Cytoskeleton</location>
        <location evidence="1">Cilium axoneme</location>
    </subcellularLocation>
</comment>
<evidence type="ECO:0000256" key="4">
    <source>
        <dbReference type="ARBA" id="ARBA00022701"/>
    </source>
</evidence>
<evidence type="ECO:0000256" key="8">
    <source>
        <dbReference type="ARBA" id="ARBA00023212"/>
    </source>
</evidence>
<keyword evidence="4" id="KW-0493">Microtubule</keyword>
<dbReference type="AlphaFoldDB" id="A0A383VXB3"/>
<keyword evidence="2" id="KW-0963">Cytoplasm</keyword>
<dbReference type="PANTHER" id="PTHR15454">
    <property type="entry name" value="NISCHARIN RELATED"/>
    <property type="match status" value="1"/>
</dbReference>
<evidence type="ECO:0000313" key="14">
    <source>
        <dbReference type="Proteomes" id="UP000256970"/>
    </source>
</evidence>
<keyword evidence="9" id="KW-0966">Cell projection</keyword>
<gene>
    <name evidence="13" type="ORF">BQ4739_LOCUS9733</name>
</gene>
<dbReference type="PROSITE" id="PS51450">
    <property type="entry name" value="LRR"/>
    <property type="match status" value="2"/>
</dbReference>
<evidence type="ECO:0000256" key="9">
    <source>
        <dbReference type="ARBA" id="ARBA00023273"/>
    </source>
</evidence>
<name>A0A383VXB3_TETOB</name>
<keyword evidence="12" id="KW-0472">Membrane</keyword>